<dbReference type="EMBL" id="AEQN01000005">
    <property type="protein sequence ID" value="EFV02688.1"/>
    <property type="molecule type" value="Genomic_DNA"/>
</dbReference>
<comment type="caution">
    <text evidence="1">The sequence shown here is derived from an EMBL/GenBank/DDBJ whole genome shotgun (WGS) entry which is preliminary data.</text>
</comment>
<reference evidence="1 2" key="1">
    <citation type="submission" date="2010-12" db="EMBL/GenBank/DDBJ databases">
        <authorList>
            <person name="Muzny D."/>
            <person name="Qin X."/>
            <person name="Deng J."/>
            <person name="Jiang H."/>
            <person name="Liu Y."/>
            <person name="Qu J."/>
            <person name="Song X.-Z."/>
            <person name="Zhang L."/>
            <person name="Thornton R."/>
            <person name="Coyle M."/>
            <person name="Francisco L."/>
            <person name="Jackson L."/>
            <person name="Javaid M."/>
            <person name="Korchina V."/>
            <person name="Kovar C."/>
            <person name="Mata R."/>
            <person name="Mathew T."/>
            <person name="Ngo R."/>
            <person name="Nguyen L."/>
            <person name="Nguyen N."/>
            <person name="Okwuonu G."/>
            <person name="Ongeri F."/>
            <person name="Pham C."/>
            <person name="Simmons D."/>
            <person name="Wilczek-Boney K."/>
            <person name="Hale W."/>
            <person name="Jakkamsetti A."/>
            <person name="Pham P."/>
            <person name="Ruth R."/>
            <person name="San Lucas F."/>
            <person name="Warren J."/>
            <person name="Zhang J."/>
            <person name="Zhao Z."/>
            <person name="Zhou C."/>
            <person name="Zhu D."/>
            <person name="Lee S."/>
            <person name="Bess C."/>
            <person name="Blankenburg K."/>
            <person name="Forbes L."/>
            <person name="Fu Q."/>
            <person name="Gubbala S."/>
            <person name="Hirani K."/>
            <person name="Jayaseelan J.C."/>
            <person name="Lara F."/>
            <person name="Munidasa M."/>
            <person name="Palculict T."/>
            <person name="Patil S."/>
            <person name="Pu L.-L."/>
            <person name="Saada N."/>
            <person name="Tang L."/>
            <person name="Weissenberger G."/>
            <person name="Zhu Y."/>
            <person name="Hemphill L."/>
            <person name="Shang Y."/>
            <person name="Youmans B."/>
            <person name="Ayvaz T."/>
            <person name="Ross M."/>
            <person name="Santibanez J."/>
            <person name="Aqrawi P."/>
            <person name="Gross S."/>
            <person name="Joshi V."/>
            <person name="Fowler G."/>
            <person name="Nazareth L."/>
            <person name="Reid J."/>
            <person name="Worley K."/>
            <person name="Petrosino J."/>
            <person name="Highlander S."/>
            <person name="Gibbs R."/>
        </authorList>
    </citation>
    <scope>NUCLEOTIDE SEQUENCE [LARGE SCALE GENOMIC DNA]</scope>
    <source>
        <strain evidence="1 2">ATCC 23263</strain>
    </source>
</reference>
<evidence type="ECO:0000313" key="1">
    <source>
        <dbReference type="EMBL" id="EFV02688.1"/>
    </source>
</evidence>
<organism evidence="1 2">
    <name type="scientific">Pseudoramibacter alactolyticus ATCC 23263</name>
    <dbReference type="NCBI Taxonomy" id="887929"/>
    <lineage>
        <taxon>Bacteria</taxon>
        <taxon>Bacillati</taxon>
        <taxon>Bacillota</taxon>
        <taxon>Clostridia</taxon>
        <taxon>Eubacteriales</taxon>
        <taxon>Eubacteriaceae</taxon>
        <taxon>Pseudoramibacter</taxon>
    </lineage>
</organism>
<name>E6MDS9_9FIRM</name>
<keyword evidence="2" id="KW-1185">Reference proteome</keyword>
<dbReference type="AlphaFoldDB" id="E6MDS9"/>
<gene>
    <name evidence="1" type="ORF">HMP0721_0162</name>
</gene>
<evidence type="ECO:0000313" key="2">
    <source>
        <dbReference type="Proteomes" id="UP000004754"/>
    </source>
</evidence>
<dbReference type="Proteomes" id="UP000004754">
    <property type="component" value="Unassembled WGS sequence"/>
</dbReference>
<dbReference type="STRING" id="887929.HMP0721_0162"/>
<dbReference type="HOGENOM" id="CLU_3275245_0_0_9"/>
<proteinExistence type="predicted"/>
<protein>
    <submittedName>
        <fullName evidence="1">Uncharacterized protein</fullName>
    </submittedName>
</protein>
<sequence length="41" mass="4395">MICQHAAKSGDGFIVAEMPASARAMSGRLLFRKNLMAAPVF</sequence>
<accession>E6MDS9</accession>